<name>A0ABS9EN18_9BACT</name>
<accession>A0ABS9EN18</accession>
<dbReference type="Proteomes" id="UP001200430">
    <property type="component" value="Unassembled WGS sequence"/>
</dbReference>
<keyword evidence="2" id="KW-1185">Reference proteome</keyword>
<protein>
    <recommendedName>
        <fullName evidence="3">Neutral/alkaline non-lysosomal ceramidase N-terminal domain-containing protein</fullName>
    </recommendedName>
</protein>
<dbReference type="EMBL" id="JAKGUD010000006">
    <property type="protein sequence ID" value="MCF4142583.1"/>
    <property type="molecule type" value="Genomic_DNA"/>
</dbReference>
<organism evidence="1 2">
    <name type="scientific">Dethiosulfovibrio marinus</name>
    <dbReference type="NCBI Taxonomy" id="133532"/>
    <lineage>
        <taxon>Bacteria</taxon>
        <taxon>Thermotogati</taxon>
        <taxon>Synergistota</taxon>
        <taxon>Synergistia</taxon>
        <taxon>Synergistales</taxon>
        <taxon>Dethiosulfovibrionaceae</taxon>
        <taxon>Dethiosulfovibrio</taxon>
    </lineage>
</organism>
<sequence length="440" mass="48681">MNYKTSKTSMGCAEVDITPKNPVTMVGFDRSDQTSVGVLDGLAAQVFLWEKDGERLCLISVDSIGLTVEITTWLRSELSESSGIPVERIMVCFTHTHSAPDGLFEREYVDFLLSSLTDGVSRAVADLCPVHAGWGVAYGDIGLNRRGDAECLDRRIGVLKVVGESSGDVKALLLRCTAHANVLVGDNRKISSDYVGFARERLKKRYGCPVMITQGASGDVRPRFRNSMGERLEIYSREAESLGEDILKRLEEENVEALEKMADEIERAVGDVMSGIVVRPVSRLRMFSEMKDFRFEIPSKVRAEDIAKEALDMCGIDGSSWLAEVAGLREAGMTEGRVNMEIQYFLLDEGCICGVPEEAMCGIALDIAERVGSELVFFGGYTNGCRGYLPTAAEFDRGGFEVLWSYLLFFRCHRRVMPLVRESADELVSAVSDRLMVVYS</sequence>
<proteinExistence type="predicted"/>
<evidence type="ECO:0000313" key="1">
    <source>
        <dbReference type="EMBL" id="MCF4142583.1"/>
    </source>
</evidence>
<evidence type="ECO:0008006" key="3">
    <source>
        <dbReference type="Google" id="ProtNLM"/>
    </source>
</evidence>
<evidence type="ECO:0000313" key="2">
    <source>
        <dbReference type="Proteomes" id="UP001200430"/>
    </source>
</evidence>
<reference evidence="1 2" key="1">
    <citation type="submission" date="2022-01" db="EMBL/GenBank/DDBJ databases">
        <title>Dethiosulfovibrio faecalis sp. nov., a novel proteolytic, non-sulfur-reducing bacterium isolated from a marine aquaculture solid waste bioreactor.</title>
        <authorList>
            <person name="Grabowski S."/>
            <person name="Apolinario E."/>
            <person name="Schneider N."/>
            <person name="Marshall C.W."/>
            <person name="Sowers K.R."/>
        </authorList>
    </citation>
    <scope>NUCLEOTIDE SEQUENCE [LARGE SCALE GENOMIC DNA]</scope>
    <source>
        <strain evidence="1 2">DSM 12537</strain>
    </source>
</reference>
<comment type="caution">
    <text evidence="1">The sequence shown here is derived from an EMBL/GenBank/DDBJ whole genome shotgun (WGS) entry which is preliminary data.</text>
</comment>
<dbReference type="RefSeq" id="WP_236099306.1">
    <property type="nucleotide sequence ID" value="NZ_JAKGUD010000006.1"/>
</dbReference>
<gene>
    <name evidence="1" type="ORF">L2W38_07120</name>
</gene>